<keyword evidence="3" id="KW-1185">Reference proteome</keyword>
<name>A0A318ZLU3_9EURO</name>
<dbReference type="RefSeq" id="XP_025434541.1">
    <property type="nucleotide sequence ID" value="XM_025577171.1"/>
</dbReference>
<feature type="compositionally biased region" description="Polar residues" evidence="1">
    <location>
        <begin position="49"/>
        <end position="67"/>
    </location>
</feature>
<accession>A0A318ZLU3</accession>
<reference evidence="2 3" key="1">
    <citation type="submission" date="2016-12" db="EMBL/GenBank/DDBJ databases">
        <title>The genomes of Aspergillus section Nigri reveals drivers in fungal speciation.</title>
        <authorList>
            <consortium name="DOE Joint Genome Institute"/>
            <person name="Vesth T.C."/>
            <person name="Nybo J."/>
            <person name="Theobald S."/>
            <person name="Brandl J."/>
            <person name="Frisvad J.C."/>
            <person name="Nielsen K.F."/>
            <person name="Lyhne E.K."/>
            <person name="Kogle M.E."/>
            <person name="Kuo A."/>
            <person name="Riley R."/>
            <person name="Clum A."/>
            <person name="Nolan M."/>
            <person name="Lipzen A."/>
            <person name="Salamov A."/>
            <person name="Henrissat B."/>
            <person name="Wiebenga A."/>
            <person name="De Vries R.P."/>
            <person name="Grigoriev I.V."/>
            <person name="Mortensen U.H."/>
            <person name="Andersen M.R."/>
            <person name="Baker S.E."/>
        </authorList>
    </citation>
    <scope>NUCLEOTIDE SEQUENCE [LARGE SCALE GENOMIC DNA]</scope>
    <source>
        <strain evidence="2 3">JOP 1030-1</strain>
    </source>
</reference>
<dbReference type="Proteomes" id="UP000248349">
    <property type="component" value="Unassembled WGS sequence"/>
</dbReference>
<evidence type="ECO:0000313" key="2">
    <source>
        <dbReference type="EMBL" id="PYH48559.1"/>
    </source>
</evidence>
<organism evidence="2 3">
    <name type="scientific">Aspergillus saccharolyticus JOP 1030-1</name>
    <dbReference type="NCBI Taxonomy" id="1450539"/>
    <lineage>
        <taxon>Eukaryota</taxon>
        <taxon>Fungi</taxon>
        <taxon>Dikarya</taxon>
        <taxon>Ascomycota</taxon>
        <taxon>Pezizomycotina</taxon>
        <taxon>Eurotiomycetes</taxon>
        <taxon>Eurotiomycetidae</taxon>
        <taxon>Eurotiales</taxon>
        <taxon>Aspergillaceae</taxon>
        <taxon>Aspergillus</taxon>
        <taxon>Aspergillus subgen. Circumdati</taxon>
    </lineage>
</organism>
<dbReference type="AlphaFoldDB" id="A0A318ZLU3"/>
<protein>
    <submittedName>
        <fullName evidence="2">Uncharacterized protein</fullName>
    </submittedName>
</protein>
<evidence type="ECO:0000313" key="3">
    <source>
        <dbReference type="Proteomes" id="UP000248349"/>
    </source>
</evidence>
<evidence type="ECO:0000256" key="1">
    <source>
        <dbReference type="SAM" id="MobiDB-lite"/>
    </source>
</evidence>
<proteinExistence type="predicted"/>
<feature type="compositionally biased region" description="Basic and acidic residues" evidence="1">
    <location>
        <begin position="28"/>
        <end position="37"/>
    </location>
</feature>
<dbReference type="EMBL" id="KZ821221">
    <property type="protein sequence ID" value="PYH48559.1"/>
    <property type="molecule type" value="Genomic_DNA"/>
</dbReference>
<feature type="region of interest" description="Disordered" evidence="1">
    <location>
        <begin position="25"/>
        <end position="88"/>
    </location>
</feature>
<gene>
    <name evidence="2" type="ORF">BP01DRAFT_379740</name>
</gene>
<sequence length="88" mass="9814">MESQPRKLSGQYHLTGADIVESIDDLGSDGRWEELQRHAHQPTAEMPQGDTSTSFTANKVPDRSQSFRPYEGKASMGTEQSEDIHPPE</sequence>
<dbReference type="OrthoDB" id="4400658at2759"/>
<dbReference type="GeneID" id="37078400"/>